<dbReference type="InParanoid" id="A0A369K5I5"/>
<feature type="region of interest" description="Disordered" evidence="1">
    <location>
        <begin position="288"/>
        <end position="340"/>
    </location>
</feature>
<dbReference type="OrthoDB" id="2855464at2759"/>
<reference evidence="2" key="1">
    <citation type="submission" date="2018-04" db="EMBL/GenBank/DDBJ databases">
        <title>Whole genome sequencing of Hypsizygus marmoreus.</title>
        <authorList>
            <person name="Choi I.-G."/>
            <person name="Min B."/>
            <person name="Kim J.-G."/>
            <person name="Kim S."/>
            <person name="Oh Y.-L."/>
            <person name="Kong W.-S."/>
            <person name="Park H."/>
            <person name="Jeong J."/>
            <person name="Song E.-S."/>
        </authorList>
    </citation>
    <scope>NUCLEOTIDE SEQUENCE [LARGE SCALE GENOMIC DNA]</scope>
    <source>
        <strain evidence="2">51987-8</strain>
    </source>
</reference>
<feature type="region of interest" description="Disordered" evidence="1">
    <location>
        <begin position="96"/>
        <end position="133"/>
    </location>
</feature>
<feature type="compositionally biased region" description="Polar residues" evidence="1">
    <location>
        <begin position="101"/>
        <end position="114"/>
    </location>
</feature>
<evidence type="ECO:0000256" key="1">
    <source>
        <dbReference type="SAM" id="MobiDB-lite"/>
    </source>
</evidence>
<dbReference type="Proteomes" id="UP000076154">
    <property type="component" value="Unassembled WGS sequence"/>
</dbReference>
<proteinExistence type="predicted"/>
<keyword evidence="3" id="KW-1185">Reference proteome</keyword>
<sequence>MSGYPPPDGPPLFNGRSLPPLAAVVKNCLQGWHDYPQPPRDETTQLRPQIFRAFTESGTPPSWSIHQAMPQQLYNGGTRIYSTLHAPESLKLAPIRASPAHHSNSVTVPQGSERSTWDNESRTFAPPNLLKTPIDPVALRSTKTALSPPQNSPVDDLSDSELMVDAEAPAAPPQAKVPGATRKNNMDPEDRKRILEADIWASEVMPRSVRCRACKTVLKLERRRDYVYYSFNWDKHRDKCRKIQEMESGVVSPVSHPLYSSRLVVIQSDAAQPARKPRSMKIAKRTGEMTANATRDEEQGIEHSSMDSISDTSRSSGASAGTYRIPQTWLSGPGIPPREQRIGYSGDYSKSSDSSMSEEGMIHWRESPFAVDGPYPASSSATPQYRFSTRYELEHGYRSVNVAERGEMAMHTRADSNVVQVAGWLASFKSRPRSL</sequence>
<gene>
    <name evidence="2" type="ORF">Hypma_004620</name>
</gene>
<feature type="compositionally biased region" description="Basic and acidic residues" evidence="1">
    <location>
        <begin position="294"/>
        <end position="305"/>
    </location>
</feature>
<accession>A0A369K5I5</accession>
<organism evidence="2 3">
    <name type="scientific">Hypsizygus marmoreus</name>
    <name type="common">White beech mushroom</name>
    <name type="synonym">Agaricus marmoreus</name>
    <dbReference type="NCBI Taxonomy" id="39966"/>
    <lineage>
        <taxon>Eukaryota</taxon>
        <taxon>Fungi</taxon>
        <taxon>Dikarya</taxon>
        <taxon>Basidiomycota</taxon>
        <taxon>Agaricomycotina</taxon>
        <taxon>Agaricomycetes</taxon>
        <taxon>Agaricomycetidae</taxon>
        <taxon>Agaricales</taxon>
        <taxon>Tricholomatineae</taxon>
        <taxon>Lyophyllaceae</taxon>
        <taxon>Hypsizygus</taxon>
    </lineage>
</organism>
<comment type="caution">
    <text evidence="2">The sequence shown here is derived from an EMBL/GenBank/DDBJ whole genome shotgun (WGS) entry which is preliminary data.</text>
</comment>
<feature type="compositionally biased region" description="Low complexity" evidence="1">
    <location>
        <begin position="306"/>
        <end position="322"/>
    </location>
</feature>
<dbReference type="AlphaFoldDB" id="A0A369K5I5"/>
<protein>
    <submittedName>
        <fullName evidence="2">Uncharacterized protein</fullName>
    </submittedName>
</protein>
<dbReference type="EMBL" id="LUEZ02000018">
    <property type="protein sequence ID" value="RDB27113.1"/>
    <property type="molecule type" value="Genomic_DNA"/>
</dbReference>
<name>A0A369K5I5_HYPMA</name>
<evidence type="ECO:0000313" key="2">
    <source>
        <dbReference type="EMBL" id="RDB27113.1"/>
    </source>
</evidence>
<evidence type="ECO:0000313" key="3">
    <source>
        <dbReference type="Proteomes" id="UP000076154"/>
    </source>
</evidence>